<proteinExistence type="predicted"/>
<reference evidence="2" key="1">
    <citation type="journal article" date="2004" name="Nature">
        <title>Genome duplication in the teleost fish Tetraodon nigroviridis reveals the early vertebrate proto-karyotype.</title>
        <authorList>
            <person name="Jaillon O."/>
            <person name="Aury J.-M."/>
            <person name="Brunet F."/>
            <person name="Petit J.-L."/>
            <person name="Stange-Thomann N."/>
            <person name="Mauceli E."/>
            <person name="Bouneau L."/>
            <person name="Fischer C."/>
            <person name="Ozouf-Costaz C."/>
            <person name="Bernot A."/>
            <person name="Nicaud S."/>
            <person name="Jaffe D."/>
            <person name="Fisher S."/>
            <person name="Lutfalla G."/>
            <person name="Dossat C."/>
            <person name="Segurens B."/>
            <person name="Dasilva C."/>
            <person name="Salanoubat M."/>
            <person name="Levy M."/>
            <person name="Boudet N."/>
            <person name="Castellano S."/>
            <person name="Anthouard V."/>
            <person name="Jubin C."/>
            <person name="Castelli V."/>
            <person name="Katinka M."/>
            <person name="Vacherie B."/>
            <person name="Biemont C."/>
            <person name="Skalli Z."/>
            <person name="Cattolico L."/>
            <person name="Poulain J."/>
            <person name="De Berardinis V."/>
            <person name="Cruaud C."/>
            <person name="Duprat S."/>
            <person name="Brottier P."/>
            <person name="Coutanceau J.-P."/>
            <person name="Gouzy J."/>
            <person name="Parra G."/>
            <person name="Lardier G."/>
            <person name="Chapple C."/>
            <person name="McKernan K.J."/>
            <person name="McEwan P."/>
            <person name="Bosak S."/>
            <person name="Kellis M."/>
            <person name="Volff J.-N."/>
            <person name="Guigo R."/>
            <person name="Zody M.C."/>
            <person name="Mesirov J."/>
            <person name="Lindblad-Toh K."/>
            <person name="Birren B."/>
            <person name="Nusbaum C."/>
            <person name="Kahn D."/>
            <person name="Robinson-Rechavi M."/>
            <person name="Laudet V."/>
            <person name="Schachter V."/>
            <person name="Quetier F."/>
            <person name="Saurin W."/>
            <person name="Scarpelli C."/>
            <person name="Wincker P."/>
            <person name="Lander E.S."/>
            <person name="Weissenbach J."/>
            <person name="Roest Crollius H."/>
        </authorList>
    </citation>
    <scope>NUCLEOTIDE SEQUENCE [LARGE SCALE GENOMIC DNA]</scope>
</reference>
<evidence type="ECO:0000313" key="2">
    <source>
        <dbReference type="EMBL" id="CAF93428.1"/>
    </source>
</evidence>
<dbReference type="KEGG" id="tng:GSTEN00009058G001"/>
<sequence length="234" mass="25690">MPNWGGGNKCGACQGTVYHAEEVQCDGKFFHKSCFLCSKYSWEIHASISQEAEEWSAGRAWTAPPWPFTTPRSTASPATGRSTAPRATATARAPGRSTWTRGSVWESNPKSHRHTDARPTPTHPSLRRSLGVPRNVPAAESPSTPRRRSWGRASRGTRTASDARSAARAWSRPRRPRRTERSTAKLVTPRTSGPKASVTAKEPALWFTLSEDGSSDRSPGCSRFSCKLPLCRND</sequence>
<dbReference type="OrthoDB" id="8062037at2759"/>
<accession>Q4T104</accession>
<feature type="compositionally biased region" description="Polar residues" evidence="1">
    <location>
        <begin position="99"/>
        <end position="108"/>
    </location>
</feature>
<name>Q4T104_TETNG</name>
<feature type="region of interest" description="Disordered" evidence="1">
    <location>
        <begin position="61"/>
        <end position="202"/>
    </location>
</feature>
<feature type="compositionally biased region" description="Low complexity" evidence="1">
    <location>
        <begin position="78"/>
        <end position="98"/>
    </location>
</feature>
<evidence type="ECO:0000256" key="1">
    <source>
        <dbReference type="SAM" id="MobiDB-lite"/>
    </source>
</evidence>
<gene>
    <name evidence="2" type="ORF">GSTENG00009058001</name>
</gene>
<dbReference type="AlphaFoldDB" id="Q4T104"/>
<organism evidence="2">
    <name type="scientific">Tetraodon nigroviridis</name>
    <name type="common">Spotted green pufferfish</name>
    <name type="synonym">Chelonodon nigroviridis</name>
    <dbReference type="NCBI Taxonomy" id="99883"/>
    <lineage>
        <taxon>Eukaryota</taxon>
        <taxon>Metazoa</taxon>
        <taxon>Chordata</taxon>
        <taxon>Craniata</taxon>
        <taxon>Vertebrata</taxon>
        <taxon>Euteleostomi</taxon>
        <taxon>Actinopterygii</taxon>
        <taxon>Neopterygii</taxon>
        <taxon>Teleostei</taxon>
        <taxon>Neoteleostei</taxon>
        <taxon>Acanthomorphata</taxon>
        <taxon>Eupercaria</taxon>
        <taxon>Tetraodontiformes</taxon>
        <taxon>Tetradontoidea</taxon>
        <taxon>Tetraodontidae</taxon>
        <taxon>Tetraodon</taxon>
    </lineage>
</organism>
<reference evidence="2" key="2">
    <citation type="submission" date="2004-02" db="EMBL/GenBank/DDBJ databases">
        <authorList>
            <consortium name="Genoscope"/>
            <consortium name="Whitehead Institute Centre for Genome Research"/>
        </authorList>
    </citation>
    <scope>NUCLEOTIDE SEQUENCE</scope>
</reference>
<feature type="compositionally biased region" description="Low complexity" evidence="1">
    <location>
        <begin position="152"/>
        <end position="170"/>
    </location>
</feature>
<protein>
    <submittedName>
        <fullName evidence="2">(spotted green pufferfish) hypothetical protein</fullName>
    </submittedName>
</protein>
<comment type="caution">
    <text evidence="2">The sequence shown here is derived from an EMBL/GenBank/DDBJ whole genome shotgun (WGS) entry which is preliminary data.</text>
</comment>
<dbReference type="EMBL" id="CAAE01010770">
    <property type="protein sequence ID" value="CAF93428.1"/>
    <property type="molecule type" value="Genomic_DNA"/>
</dbReference>
<dbReference type="SUPFAM" id="SSF57716">
    <property type="entry name" value="Glucocorticoid receptor-like (DNA-binding domain)"/>
    <property type="match status" value="1"/>
</dbReference>
<dbReference type="Gene3D" id="2.10.110.10">
    <property type="entry name" value="Cysteine Rich Protein"/>
    <property type="match status" value="1"/>
</dbReference>